<organism evidence="5 6">
    <name type="scientific">Hyalangium rubrum</name>
    <dbReference type="NCBI Taxonomy" id="3103134"/>
    <lineage>
        <taxon>Bacteria</taxon>
        <taxon>Pseudomonadati</taxon>
        <taxon>Myxococcota</taxon>
        <taxon>Myxococcia</taxon>
        <taxon>Myxococcales</taxon>
        <taxon>Cystobacterineae</taxon>
        <taxon>Archangiaceae</taxon>
        <taxon>Hyalangium</taxon>
    </lineage>
</organism>
<dbReference type="PROSITE" id="PS50994">
    <property type="entry name" value="INTEGRASE"/>
    <property type="match status" value="1"/>
</dbReference>
<feature type="coiled-coil region" evidence="1">
    <location>
        <begin position="62"/>
        <end position="89"/>
    </location>
</feature>
<proteinExistence type="predicted"/>
<accession>A0ABU5GYX0</accession>
<gene>
    <name evidence="5" type="ORF">SYV04_04955</name>
</gene>
<dbReference type="InterPro" id="IPR012337">
    <property type="entry name" value="RNaseH-like_sf"/>
</dbReference>
<name>A0ABU5GYX0_9BACT</name>
<protein>
    <submittedName>
        <fullName evidence="5">IS3 family transposase</fullName>
    </submittedName>
</protein>
<dbReference type="RefSeq" id="WP_321544422.1">
    <property type="nucleotide sequence ID" value="NZ_JAXIVS010000001.1"/>
</dbReference>
<evidence type="ECO:0000313" key="5">
    <source>
        <dbReference type="EMBL" id="MDY7225718.1"/>
    </source>
</evidence>
<keyword evidence="6" id="KW-1185">Reference proteome</keyword>
<dbReference type="EMBL" id="JAXIVS010000001">
    <property type="protein sequence ID" value="MDY7225718.1"/>
    <property type="molecule type" value="Genomic_DNA"/>
</dbReference>
<dbReference type="Proteomes" id="UP001291309">
    <property type="component" value="Unassembled WGS sequence"/>
</dbReference>
<dbReference type="InterPro" id="IPR036397">
    <property type="entry name" value="RNaseH_sf"/>
</dbReference>
<dbReference type="Pfam" id="PF13333">
    <property type="entry name" value="rve_2"/>
    <property type="match status" value="1"/>
</dbReference>
<dbReference type="Pfam" id="PF01527">
    <property type="entry name" value="HTH_Tnp_1"/>
    <property type="match status" value="1"/>
</dbReference>
<dbReference type="InterPro" id="IPR002514">
    <property type="entry name" value="Transposase_8"/>
</dbReference>
<dbReference type="NCBIfam" id="NF033516">
    <property type="entry name" value="transpos_IS3"/>
    <property type="match status" value="1"/>
</dbReference>
<dbReference type="InterPro" id="IPR007889">
    <property type="entry name" value="HTH_Psq"/>
</dbReference>
<dbReference type="Pfam" id="PF00665">
    <property type="entry name" value="rve"/>
    <property type="match status" value="1"/>
</dbReference>
<dbReference type="Pfam" id="PF13276">
    <property type="entry name" value="HTH_21"/>
    <property type="match status" value="1"/>
</dbReference>
<dbReference type="PANTHER" id="PTHR46889:SF4">
    <property type="entry name" value="TRANSPOSASE INSO FOR INSERTION SEQUENCE ELEMENT IS911B-RELATED"/>
    <property type="match status" value="1"/>
</dbReference>
<reference evidence="5 6" key="1">
    <citation type="submission" date="2023-12" db="EMBL/GenBank/DDBJ databases">
        <title>the genome sequence of Hyalangium sp. s54d21.</title>
        <authorList>
            <person name="Zhang X."/>
        </authorList>
    </citation>
    <scope>NUCLEOTIDE SEQUENCE [LARGE SCALE GENOMIC DNA]</scope>
    <source>
        <strain evidence="6">s54d21</strain>
    </source>
</reference>
<evidence type="ECO:0000256" key="2">
    <source>
        <dbReference type="SAM" id="MobiDB-lite"/>
    </source>
</evidence>
<dbReference type="InterPro" id="IPR048020">
    <property type="entry name" value="Transpos_IS3"/>
</dbReference>
<evidence type="ECO:0000313" key="6">
    <source>
        <dbReference type="Proteomes" id="UP001291309"/>
    </source>
</evidence>
<feature type="domain" description="HTH psq-type" evidence="3">
    <location>
        <begin position="1"/>
        <end position="52"/>
    </location>
</feature>
<dbReference type="SUPFAM" id="SSF46689">
    <property type="entry name" value="Homeodomain-like"/>
    <property type="match status" value="1"/>
</dbReference>
<feature type="region of interest" description="Disordered" evidence="2">
    <location>
        <begin position="192"/>
        <end position="219"/>
    </location>
</feature>
<dbReference type="InterPro" id="IPR001584">
    <property type="entry name" value="Integrase_cat-core"/>
</dbReference>
<evidence type="ECO:0000256" key="1">
    <source>
        <dbReference type="SAM" id="Coils"/>
    </source>
</evidence>
<comment type="caution">
    <text evidence="5">The sequence shown here is derived from an EMBL/GenBank/DDBJ whole genome shotgun (WGS) entry which is preliminary data.</text>
</comment>
<dbReference type="Gene3D" id="1.10.10.60">
    <property type="entry name" value="Homeodomain-like"/>
    <property type="match status" value="1"/>
</dbReference>
<keyword evidence="1" id="KW-0175">Coiled coil</keyword>
<dbReference type="InterPro" id="IPR025948">
    <property type="entry name" value="HTH-like_dom"/>
</dbReference>
<feature type="domain" description="Integrase catalytic" evidence="4">
    <location>
        <begin position="220"/>
        <end position="383"/>
    </location>
</feature>
<dbReference type="InterPro" id="IPR050900">
    <property type="entry name" value="Transposase_IS3/IS150/IS904"/>
</dbReference>
<feature type="compositionally biased region" description="Polar residues" evidence="2">
    <location>
        <begin position="201"/>
        <end position="210"/>
    </location>
</feature>
<dbReference type="InterPro" id="IPR009057">
    <property type="entry name" value="Homeodomain-like_sf"/>
</dbReference>
<evidence type="ECO:0000259" key="4">
    <source>
        <dbReference type="PROSITE" id="PS50994"/>
    </source>
</evidence>
<sequence length="389" mass="44833">MGRRKRRSFTPEFRAEAVRLVREGTKSLPQVAKDLDLTESALRLWVKQAEEAEGKGTAGALSQAEREELLKLRRENRQLLMERDFLKKAGGLLREGLEVRFEFIDAQKAHFPIEFMCEQLEVSRSGFYAWKQRPESARQQQEKQLAEEVAKVHQESRGTYGSPRVHAEMRARGRKVSRKRVARLMKKQKLAARKKRRSVRTTDSNHSNPVAPNVLQRDFSPDKPNSTWATDITYVWTGEGWLYLAVVLDLFSRMVVGWSMSEHIDTKLVLGALEMALEGRQPPQGLIHHSDRGSQYASAEYRQALASRGIQCSMSRKGNCWDNAVVESFFSSLKQELVYPTDFATRHQARSELFEYIEVFYNRKRRHSSLGYLSPRDYERAALPDRLAA</sequence>
<evidence type="ECO:0000259" key="3">
    <source>
        <dbReference type="PROSITE" id="PS50960"/>
    </source>
</evidence>
<dbReference type="PANTHER" id="PTHR46889">
    <property type="entry name" value="TRANSPOSASE INSF FOR INSERTION SEQUENCE IS3B-RELATED"/>
    <property type="match status" value="1"/>
</dbReference>
<dbReference type="SUPFAM" id="SSF53098">
    <property type="entry name" value="Ribonuclease H-like"/>
    <property type="match status" value="1"/>
</dbReference>
<dbReference type="PROSITE" id="PS50960">
    <property type="entry name" value="HTH_PSQ"/>
    <property type="match status" value="1"/>
</dbReference>
<dbReference type="Gene3D" id="3.30.420.10">
    <property type="entry name" value="Ribonuclease H-like superfamily/Ribonuclease H"/>
    <property type="match status" value="1"/>
</dbReference>